<evidence type="ECO:0000256" key="5">
    <source>
        <dbReference type="ARBA" id="ARBA00022741"/>
    </source>
</evidence>
<dbReference type="EC" id="6.5.1.1" evidence="12"/>
<dbReference type="GO" id="GO:0006310">
    <property type="term" value="P:DNA recombination"/>
    <property type="evidence" value="ECO:0007669"/>
    <property type="project" value="UniProtKB-KW"/>
</dbReference>
<dbReference type="InterPro" id="IPR012308">
    <property type="entry name" value="DNA_ligase_ATP-dep_N"/>
</dbReference>
<dbReference type="NCBIfam" id="TIGR00574">
    <property type="entry name" value="dnl1"/>
    <property type="match status" value="1"/>
</dbReference>
<accession>A0A2Z5FUS6</accession>
<dbReference type="InterPro" id="IPR012340">
    <property type="entry name" value="NA-bd_OB-fold"/>
</dbReference>
<dbReference type="KEGG" id="abas:ACPOL_1285"/>
<name>A0A2Z5FUS6_9BACT</name>
<dbReference type="SUPFAM" id="SSF117018">
    <property type="entry name" value="ATP-dependent DNA ligase DNA-binding domain"/>
    <property type="match status" value="1"/>
</dbReference>
<dbReference type="PROSITE" id="PS50160">
    <property type="entry name" value="DNA_LIGASE_A3"/>
    <property type="match status" value="1"/>
</dbReference>
<dbReference type="Pfam" id="PF04679">
    <property type="entry name" value="DNA_ligase_A_C"/>
    <property type="match status" value="1"/>
</dbReference>
<dbReference type="InterPro" id="IPR000977">
    <property type="entry name" value="DNA_ligase_ATP-dep"/>
</dbReference>
<keyword evidence="5 12" id="KW-0547">Nucleotide-binding</keyword>
<organism evidence="15 16">
    <name type="scientific">Acidisarcina polymorpha</name>
    <dbReference type="NCBI Taxonomy" id="2211140"/>
    <lineage>
        <taxon>Bacteria</taxon>
        <taxon>Pseudomonadati</taxon>
        <taxon>Acidobacteriota</taxon>
        <taxon>Terriglobia</taxon>
        <taxon>Terriglobales</taxon>
        <taxon>Acidobacteriaceae</taxon>
        <taxon>Acidisarcina</taxon>
    </lineage>
</organism>
<dbReference type="AlphaFoldDB" id="A0A2Z5FUS6"/>
<evidence type="ECO:0000256" key="9">
    <source>
        <dbReference type="ARBA" id="ARBA00023204"/>
    </source>
</evidence>
<dbReference type="GO" id="GO:0003677">
    <property type="term" value="F:DNA binding"/>
    <property type="evidence" value="ECO:0007669"/>
    <property type="project" value="InterPro"/>
</dbReference>
<dbReference type="InterPro" id="IPR012310">
    <property type="entry name" value="DNA_ligase_ATP-dep_cent"/>
</dbReference>
<gene>
    <name evidence="15" type="ORF">ACPOL_1285</name>
</gene>
<dbReference type="InterPro" id="IPR036599">
    <property type="entry name" value="DNA_ligase_N_sf"/>
</dbReference>
<dbReference type="Gene3D" id="3.30.470.30">
    <property type="entry name" value="DNA ligase/mRNA capping enzyme"/>
    <property type="match status" value="1"/>
</dbReference>
<dbReference type="PROSITE" id="PS00697">
    <property type="entry name" value="DNA_LIGASE_A1"/>
    <property type="match status" value="1"/>
</dbReference>
<dbReference type="GO" id="GO:0071897">
    <property type="term" value="P:DNA biosynthetic process"/>
    <property type="evidence" value="ECO:0007669"/>
    <property type="project" value="InterPro"/>
</dbReference>
<evidence type="ECO:0000256" key="7">
    <source>
        <dbReference type="ARBA" id="ARBA00022840"/>
    </source>
</evidence>
<dbReference type="CDD" id="cd07898">
    <property type="entry name" value="Adenylation_DNA_ligase"/>
    <property type="match status" value="1"/>
</dbReference>
<keyword evidence="10" id="KW-0131">Cell cycle</keyword>
<dbReference type="PROSITE" id="PS00333">
    <property type="entry name" value="DNA_LIGASE_A2"/>
    <property type="match status" value="1"/>
</dbReference>
<dbReference type="SUPFAM" id="SSF50249">
    <property type="entry name" value="Nucleic acid-binding proteins"/>
    <property type="match status" value="1"/>
</dbReference>
<evidence type="ECO:0000259" key="14">
    <source>
        <dbReference type="PROSITE" id="PS50160"/>
    </source>
</evidence>
<proteinExistence type="inferred from homology"/>
<dbReference type="GO" id="GO:0006281">
    <property type="term" value="P:DNA repair"/>
    <property type="evidence" value="ECO:0007669"/>
    <property type="project" value="UniProtKB-KW"/>
</dbReference>
<dbReference type="Gene3D" id="2.40.50.140">
    <property type="entry name" value="Nucleic acid-binding proteins"/>
    <property type="match status" value="1"/>
</dbReference>
<evidence type="ECO:0000256" key="4">
    <source>
        <dbReference type="ARBA" id="ARBA00022705"/>
    </source>
</evidence>
<dbReference type="InterPro" id="IPR012309">
    <property type="entry name" value="DNA_ligase_ATP-dep_C"/>
</dbReference>
<evidence type="ECO:0000256" key="12">
    <source>
        <dbReference type="RuleBase" id="RU000617"/>
    </source>
</evidence>
<protein>
    <recommendedName>
        <fullName evidence="12">DNA ligase</fullName>
        <ecNumber evidence="12">6.5.1.1</ecNumber>
    </recommendedName>
</protein>
<evidence type="ECO:0000256" key="10">
    <source>
        <dbReference type="ARBA" id="ARBA00023306"/>
    </source>
</evidence>
<evidence type="ECO:0000256" key="13">
    <source>
        <dbReference type="RuleBase" id="RU004196"/>
    </source>
</evidence>
<dbReference type="GO" id="GO:0003910">
    <property type="term" value="F:DNA ligase (ATP) activity"/>
    <property type="evidence" value="ECO:0007669"/>
    <property type="project" value="UniProtKB-EC"/>
</dbReference>
<dbReference type="GO" id="GO:0051301">
    <property type="term" value="P:cell division"/>
    <property type="evidence" value="ECO:0007669"/>
    <property type="project" value="UniProtKB-KW"/>
</dbReference>
<evidence type="ECO:0000256" key="3">
    <source>
        <dbReference type="ARBA" id="ARBA00022618"/>
    </source>
</evidence>
<dbReference type="CDD" id="cd07972">
    <property type="entry name" value="OBF_DNA_ligase_Arch_LigB"/>
    <property type="match status" value="1"/>
</dbReference>
<dbReference type="PANTHER" id="PTHR45674">
    <property type="entry name" value="DNA LIGASE 1/3 FAMILY MEMBER"/>
    <property type="match status" value="1"/>
</dbReference>
<dbReference type="InterPro" id="IPR050191">
    <property type="entry name" value="ATP-dep_DNA_ligase"/>
</dbReference>
<keyword evidence="6 12" id="KW-0227">DNA damage</keyword>
<keyword evidence="2 12" id="KW-0436">Ligase</keyword>
<reference evidence="15 16" key="1">
    <citation type="journal article" date="2018" name="Front. Microbiol.">
        <title>Hydrolytic Capabilities as a Key to Environmental Success: Chitinolytic and Cellulolytic Acidobacteria From Acidic Sub-arctic Soils and Boreal Peatlands.</title>
        <authorList>
            <person name="Belova S.E."/>
            <person name="Ravin N.V."/>
            <person name="Pankratov T.A."/>
            <person name="Rakitin A.L."/>
            <person name="Ivanova A.A."/>
            <person name="Beletsky A.V."/>
            <person name="Mardanov A.V."/>
            <person name="Sinninghe Damste J.S."/>
            <person name="Dedysh S.N."/>
        </authorList>
    </citation>
    <scope>NUCLEOTIDE SEQUENCE [LARGE SCALE GENOMIC DNA]</scope>
    <source>
        <strain evidence="15 16">SBC82</strain>
    </source>
</reference>
<keyword evidence="8 12" id="KW-0233">DNA recombination</keyword>
<dbReference type="Proteomes" id="UP000253606">
    <property type="component" value="Chromosome"/>
</dbReference>
<dbReference type="Pfam" id="PF04675">
    <property type="entry name" value="DNA_ligase_A_N"/>
    <property type="match status" value="1"/>
</dbReference>
<evidence type="ECO:0000256" key="6">
    <source>
        <dbReference type="ARBA" id="ARBA00022763"/>
    </source>
</evidence>
<keyword evidence="9 12" id="KW-0234">DNA repair</keyword>
<dbReference type="SUPFAM" id="SSF56091">
    <property type="entry name" value="DNA ligase/mRNA capping enzyme, catalytic domain"/>
    <property type="match status" value="1"/>
</dbReference>
<dbReference type="PANTHER" id="PTHR45674:SF4">
    <property type="entry name" value="DNA LIGASE 1"/>
    <property type="match status" value="1"/>
</dbReference>
<dbReference type="GO" id="GO:0005524">
    <property type="term" value="F:ATP binding"/>
    <property type="evidence" value="ECO:0007669"/>
    <property type="project" value="UniProtKB-KW"/>
</dbReference>
<comment type="catalytic activity">
    <reaction evidence="11 12">
        <text>ATP + (deoxyribonucleotide)n-3'-hydroxyl + 5'-phospho-(deoxyribonucleotide)m = (deoxyribonucleotide)n+m + AMP + diphosphate.</text>
        <dbReference type="EC" id="6.5.1.1"/>
    </reaction>
</comment>
<evidence type="ECO:0000256" key="11">
    <source>
        <dbReference type="ARBA" id="ARBA00034003"/>
    </source>
</evidence>
<feature type="domain" description="ATP-dependent DNA ligase family profile" evidence="14">
    <location>
        <begin position="393"/>
        <end position="550"/>
    </location>
</feature>
<keyword evidence="4" id="KW-0235">DNA replication</keyword>
<dbReference type="InterPro" id="IPR016059">
    <property type="entry name" value="DNA_ligase_ATP-dep_CS"/>
</dbReference>
<evidence type="ECO:0000256" key="1">
    <source>
        <dbReference type="ARBA" id="ARBA00007572"/>
    </source>
</evidence>
<keyword evidence="16" id="KW-1185">Reference proteome</keyword>
<comment type="similarity">
    <text evidence="1 13">Belongs to the ATP-dependent DNA ligase family.</text>
</comment>
<dbReference type="EMBL" id="CP030840">
    <property type="protein sequence ID" value="AXC10633.1"/>
    <property type="molecule type" value="Genomic_DNA"/>
</dbReference>
<evidence type="ECO:0000256" key="2">
    <source>
        <dbReference type="ARBA" id="ARBA00022598"/>
    </source>
</evidence>
<dbReference type="Gene3D" id="1.10.3260.10">
    <property type="entry name" value="DNA ligase, ATP-dependent, N-terminal domain"/>
    <property type="match status" value="1"/>
</dbReference>
<keyword evidence="7 12" id="KW-0067">ATP-binding</keyword>
<dbReference type="Pfam" id="PF01068">
    <property type="entry name" value="DNA_ligase_A_M"/>
    <property type="match status" value="1"/>
</dbReference>
<keyword evidence="3" id="KW-0132">Cell division</keyword>
<dbReference type="GO" id="GO:0006260">
    <property type="term" value="P:DNA replication"/>
    <property type="evidence" value="ECO:0007669"/>
    <property type="project" value="UniProtKB-KW"/>
</dbReference>
<evidence type="ECO:0000313" key="16">
    <source>
        <dbReference type="Proteomes" id="UP000253606"/>
    </source>
</evidence>
<evidence type="ECO:0000313" key="15">
    <source>
        <dbReference type="EMBL" id="AXC10633.1"/>
    </source>
</evidence>
<evidence type="ECO:0000256" key="8">
    <source>
        <dbReference type="ARBA" id="ARBA00023172"/>
    </source>
</evidence>
<sequence length="656" mass="71510">MGFRPDGECDSSSFIRKIGPNPAAPLTASIFETVAATFLEFAQLCDALASTTKKLEKRAQIADWLKTLSVEDAARGSLYLAGQAFAETDPRVLNLGGAILSKALAEESGASEAAMHEAYRRHGDLGAAAADLLLRQAGKPVTLTLAQVEERFSQIASAKGPSAKLPVILELLRAATPLEAKYLIKLALGDMRTGVKQSLVEEAIAAAFGAEASAIRQATMLKGSLPEVVRLAAAGRLQEARMSLFHPLGFMLASPVDSVDEAVARFAVEVAAEATGNQLSVDEAGSSSKLDLSFIETEVAQSVLKEAQVEDKYDGIRAQLHCGDPEQPGRVALFSRSRDNMTAAFPELIEAFASLHLPVILDGEILAWDVANSRALPFSLLQKRIGRKKVTDEMREQTPIIFMAFDLLYLDGELMLERPLSARRKILEEFARNHTDSVRAGFREAHTARSQGSLFSEEIADGPSRLVLAPAIVLSSAEQLDQAYMDARNRGNEGVMIKSLASIYQPGRRGLAWLKLKRELATLDVVVTAAEFGHGRRAGILSDYTFAVRDGEQLRNVGKAYSGLTDSEIAELSQFFKDHTVEDFGYVRSVEPVLVLEVAFNNVTRSDRHASGFALRFPRILRIRQDKPVAEIDSLARVEEIYASQPELIRNEELSQ</sequence>